<comment type="caution">
    <text evidence="1">The sequence shown here is derived from an EMBL/GenBank/DDBJ whole genome shotgun (WGS) entry which is preliminary data.</text>
</comment>
<dbReference type="InterPro" id="IPR020915">
    <property type="entry name" value="UPF0311"/>
</dbReference>
<dbReference type="Pfam" id="PF11578">
    <property type="entry name" value="DUF3237"/>
    <property type="match status" value="1"/>
</dbReference>
<dbReference type="PANTHER" id="PTHR37315">
    <property type="entry name" value="UPF0311 PROTEIN BLR7842"/>
    <property type="match status" value="1"/>
</dbReference>
<organism evidence="1 2">
    <name type="scientific">Muricoprocola aceti</name>
    <dbReference type="NCBI Taxonomy" id="2981772"/>
    <lineage>
        <taxon>Bacteria</taxon>
        <taxon>Bacillati</taxon>
        <taxon>Bacillota</taxon>
        <taxon>Clostridia</taxon>
        <taxon>Lachnospirales</taxon>
        <taxon>Lachnospiraceae</taxon>
        <taxon>Muricoprocola</taxon>
    </lineage>
</organism>
<gene>
    <name evidence="1" type="ORF">OCV47_04665</name>
</gene>
<reference evidence="1 2" key="1">
    <citation type="journal article" date="2021" name="ISME Commun">
        <title>Automated analysis of genomic sequences facilitates high-throughput and comprehensive description of bacteria.</title>
        <authorList>
            <person name="Hitch T.C.A."/>
        </authorList>
    </citation>
    <scope>NUCLEOTIDE SEQUENCE [LARGE SCALE GENOMIC DNA]</scope>
    <source>
        <strain evidence="1 2">Sanger_29</strain>
    </source>
</reference>
<dbReference type="Proteomes" id="UP001652338">
    <property type="component" value="Unassembled WGS sequence"/>
</dbReference>
<dbReference type="RefSeq" id="WP_262654182.1">
    <property type="nucleotide sequence ID" value="NZ_JAOQKE010000003.1"/>
</dbReference>
<sequence>MRLHVNIEKELEVGEHPEGFLRVIPITGGTFTGKMFNGKILPGGADWNTQIKPDYTHVHAKYCIKENDGTIISVDNEGYINFTEERRIRTIPRFTVSSCDAKYQVFLTGIFVGELDASMSEQGKIEIIIYKLE</sequence>
<protein>
    <submittedName>
        <fullName evidence="1">DUF3237 domain-containing protein</fullName>
    </submittedName>
</protein>
<proteinExistence type="predicted"/>
<keyword evidence="2" id="KW-1185">Reference proteome</keyword>
<dbReference type="EMBL" id="JAOQKE010000003">
    <property type="protein sequence ID" value="MCU6724658.1"/>
    <property type="molecule type" value="Genomic_DNA"/>
</dbReference>
<evidence type="ECO:0000313" key="1">
    <source>
        <dbReference type="EMBL" id="MCU6724658.1"/>
    </source>
</evidence>
<evidence type="ECO:0000313" key="2">
    <source>
        <dbReference type="Proteomes" id="UP001652338"/>
    </source>
</evidence>
<accession>A0ABT2SJK5</accession>
<dbReference type="Gene3D" id="2.40.160.20">
    <property type="match status" value="1"/>
</dbReference>
<name>A0ABT2SJK5_9FIRM</name>
<dbReference type="PANTHER" id="PTHR37315:SF1">
    <property type="entry name" value="UPF0311 PROTEIN BLR7842"/>
    <property type="match status" value="1"/>
</dbReference>